<comment type="caution">
    <text evidence="2">The sequence shown here is derived from an EMBL/GenBank/DDBJ whole genome shotgun (WGS) entry which is preliminary data.</text>
</comment>
<feature type="region of interest" description="Disordered" evidence="1">
    <location>
        <begin position="37"/>
        <end position="82"/>
    </location>
</feature>
<dbReference type="Proteomes" id="UP001219518">
    <property type="component" value="Unassembled WGS sequence"/>
</dbReference>
<protein>
    <submittedName>
        <fullName evidence="2">UPF0182 protein</fullName>
    </submittedName>
</protein>
<evidence type="ECO:0000313" key="2">
    <source>
        <dbReference type="EMBL" id="KAK3908872.1"/>
    </source>
</evidence>
<organism evidence="2 3">
    <name type="scientific">Frankliniella fusca</name>
    <dbReference type="NCBI Taxonomy" id="407009"/>
    <lineage>
        <taxon>Eukaryota</taxon>
        <taxon>Metazoa</taxon>
        <taxon>Ecdysozoa</taxon>
        <taxon>Arthropoda</taxon>
        <taxon>Hexapoda</taxon>
        <taxon>Insecta</taxon>
        <taxon>Pterygota</taxon>
        <taxon>Neoptera</taxon>
        <taxon>Paraneoptera</taxon>
        <taxon>Thysanoptera</taxon>
        <taxon>Terebrantia</taxon>
        <taxon>Thripoidea</taxon>
        <taxon>Thripidae</taxon>
        <taxon>Frankliniella</taxon>
    </lineage>
</organism>
<accession>A0AAE1L8I1</accession>
<feature type="region of interest" description="Disordered" evidence="1">
    <location>
        <begin position="1"/>
        <end position="23"/>
    </location>
</feature>
<dbReference type="AlphaFoldDB" id="A0AAE1L8I1"/>
<name>A0AAE1L8I1_9NEOP</name>
<feature type="compositionally biased region" description="Basic and acidic residues" evidence="1">
    <location>
        <begin position="54"/>
        <end position="63"/>
    </location>
</feature>
<keyword evidence="3" id="KW-1185">Reference proteome</keyword>
<proteinExistence type="predicted"/>
<reference evidence="2" key="2">
    <citation type="journal article" date="2023" name="BMC Genomics">
        <title>Pest status, molecular evolution, and epigenetic factors derived from the genome assembly of Frankliniella fusca, a thysanopteran phytovirus vector.</title>
        <authorList>
            <person name="Catto M.A."/>
            <person name="Labadie P.E."/>
            <person name="Jacobson A.L."/>
            <person name="Kennedy G.G."/>
            <person name="Srinivasan R."/>
            <person name="Hunt B.G."/>
        </authorList>
    </citation>
    <scope>NUCLEOTIDE SEQUENCE</scope>
    <source>
        <strain evidence="2">PL_HMW_Pooled</strain>
    </source>
</reference>
<gene>
    <name evidence="2" type="ORF">KUF71_019128</name>
</gene>
<evidence type="ECO:0000256" key="1">
    <source>
        <dbReference type="SAM" id="MobiDB-lite"/>
    </source>
</evidence>
<sequence length="285" mass="30624">MPPPSVLGTAHSGGLMRTASSGHHSLHGLLAQRVVLQAGERPGDGDGDLPDDGDVPKTPEDAVRPTPRLAPEAADAPDGASVGASWNSELTLEPDTFQQSLDILLESRLHSLLFSYRPRCAHQRKKGSQQARKADMMMPRVRAALRSRFILLEASGWISGSSLTAAMAPMPKLTSPCAPGSEASLSALTRIELAQSVVLPSKGLVWTVIEQHQPSAQISVSLEDHTTHQPLAPPLPGLWACGCAARSARQGDLTWADVAKEGFLEEKKRSYSCVEKRMRKICGYE</sequence>
<dbReference type="EMBL" id="JAHWGI010000082">
    <property type="protein sequence ID" value="KAK3908872.1"/>
    <property type="molecule type" value="Genomic_DNA"/>
</dbReference>
<reference evidence="2" key="1">
    <citation type="submission" date="2021-07" db="EMBL/GenBank/DDBJ databases">
        <authorList>
            <person name="Catto M.A."/>
            <person name="Jacobson A."/>
            <person name="Kennedy G."/>
            <person name="Labadie P."/>
            <person name="Hunt B.G."/>
            <person name="Srinivasan R."/>
        </authorList>
    </citation>
    <scope>NUCLEOTIDE SEQUENCE</scope>
    <source>
        <strain evidence="2">PL_HMW_Pooled</strain>
        <tissue evidence="2">Head</tissue>
    </source>
</reference>
<evidence type="ECO:0000313" key="3">
    <source>
        <dbReference type="Proteomes" id="UP001219518"/>
    </source>
</evidence>